<reference evidence="2 3" key="1">
    <citation type="journal article" date="2024" name="BMC Genomics">
        <title>De novo assembly and annotation of Popillia japonica's genome with initial clues to its potential as an invasive pest.</title>
        <authorList>
            <person name="Cucini C."/>
            <person name="Boschi S."/>
            <person name="Funari R."/>
            <person name="Cardaioli E."/>
            <person name="Iannotti N."/>
            <person name="Marturano G."/>
            <person name="Paoli F."/>
            <person name="Bruttini M."/>
            <person name="Carapelli A."/>
            <person name="Frati F."/>
            <person name="Nardi F."/>
        </authorList>
    </citation>
    <scope>NUCLEOTIDE SEQUENCE [LARGE SCALE GENOMIC DNA]</scope>
    <source>
        <strain evidence="2">DMR45628</strain>
    </source>
</reference>
<dbReference type="EMBL" id="JASPKY010000003">
    <property type="protein sequence ID" value="KAK9758718.1"/>
    <property type="molecule type" value="Genomic_DNA"/>
</dbReference>
<sequence length="299" mass="33937">MKLGGRYYKDASYFTRRLASKNSTKMSSRPILSRPRTRIYDANYNIGQNYYKPTIDRLDRKYSGRPTTPPRASPSIPQDIIDRHEKAFHDDDLPSARRRAEKLIQDSNIFDSRGARISASAIDDSFDEEISSAVQRIRANKKVAVLDDIDMDTTVGNLTSRRIKERADKLLDTVGIKEETAVVPRRALDEEITIKRRSVRIAQEETEGKEVASKWTPLLSTRGAIEEDSLAKQRALATKARLNEIEEEMTALADKQAAREQRAARLKALVAETALQNEEDASIQSVRVTARKEKRTVEF</sequence>
<proteinExistence type="predicted"/>
<dbReference type="Proteomes" id="UP001458880">
    <property type="component" value="Unassembled WGS sequence"/>
</dbReference>
<feature type="coiled-coil region" evidence="1">
    <location>
        <begin position="235"/>
        <end position="262"/>
    </location>
</feature>
<evidence type="ECO:0000313" key="3">
    <source>
        <dbReference type="Proteomes" id="UP001458880"/>
    </source>
</evidence>
<organism evidence="2 3">
    <name type="scientific">Popillia japonica</name>
    <name type="common">Japanese beetle</name>
    <dbReference type="NCBI Taxonomy" id="7064"/>
    <lineage>
        <taxon>Eukaryota</taxon>
        <taxon>Metazoa</taxon>
        <taxon>Ecdysozoa</taxon>
        <taxon>Arthropoda</taxon>
        <taxon>Hexapoda</taxon>
        <taxon>Insecta</taxon>
        <taxon>Pterygota</taxon>
        <taxon>Neoptera</taxon>
        <taxon>Endopterygota</taxon>
        <taxon>Coleoptera</taxon>
        <taxon>Polyphaga</taxon>
        <taxon>Scarabaeiformia</taxon>
        <taxon>Scarabaeidae</taxon>
        <taxon>Rutelinae</taxon>
        <taxon>Popillia</taxon>
    </lineage>
</organism>
<name>A0AAW1NIX3_POPJA</name>
<dbReference type="AlphaFoldDB" id="A0AAW1NIX3"/>
<protein>
    <submittedName>
        <fullName evidence="2">Uncharacterized protein</fullName>
    </submittedName>
</protein>
<evidence type="ECO:0000256" key="1">
    <source>
        <dbReference type="SAM" id="Coils"/>
    </source>
</evidence>
<keyword evidence="3" id="KW-1185">Reference proteome</keyword>
<keyword evidence="1" id="KW-0175">Coiled coil</keyword>
<gene>
    <name evidence="2" type="ORF">QE152_g578</name>
</gene>
<evidence type="ECO:0000313" key="2">
    <source>
        <dbReference type="EMBL" id="KAK9758718.1"/>
    </source>
</evidence>
<comment type="caution">
    <text evidence="2">The sequence shown here is derived from an EMBL/GenBank/DDBJ whole genome shotgun (WGS) entry which is preliminary data.</text>
</comment>
<accession>A0AAW1NIX3</accession>